<name>A0A6J5P1I1_9CAUD</name>
<proteinExistence type="predicted"/>
<dbReference type="InterPro" id="IPR038724">
    <property type="entry name" value="RepA"/>
</dbReference>
<reference evidence="2" key="1">
    <citation type="submission" date="2020-04" db="EMBL/GenBank/DDBJ databases">
        <authorList>
            <person name="Chiriac C."/>
            <person name="Salcher M."/>
            <person name="Ghai R."/>
            <person name="Kavagutti S V."/>
        </authorList>
    </citation>
    <scope>NUCLEOTIDE SEQUENCE</scope>
</reference>
<evidence type="ECO:0000259" key="1">
    <source>
        <dbReference type="Pfam" id="PF08707"/>
    </source>
</evidence>
<dbReference type="InterPro" id="IPR014819">
    <property type="entry name" value="PriCT_2"/>
</dbReference>
<accession>A0A6J5P1I1</accession>
<organism evidence="2">
    <name type="scientific">uncultured Caudovirales phage</name>
    <dbReference type="NCBI Taxonomy" id="2100421"/>
    <lineage>
        <taxon>Viruses</taxon>
        <taxon>Duplodnaviria</taxon>
        <taxon>Heunggongvirae</taxon>
        <taxon>Uroviricota</taxon>
        <taxon>Caudoviricetes</taxon>
        <taxon>Peduoviridae</taxon>
        <taxon>Maltschvirus</taxon>
        <taxon>Maltschvirus maltsch</taxon>
    </lineage>
</organism>
<feature type="domain" description="Primase C-terminal 2" evidence="1">
    <location>
        <begin position="230"/>
        <end position="296"/>
    </location>
</feature>
<dbReference type="Gene3D" id="3.40.50.300">
    <property type="entry name" value="P-loop containing nucleotide triphosphate hydrolases"/>
    <property type="match status" value="1"/>
</dbReference>
<gene>
    <name evidence="2" type="ORF">UFOVP821_22</name>
</gene>
<dbReference type="Pfam" id="PF13481">
    <property type="entry name" value="AAA_25"/>
    <property type="match status" value="1"/>
</dbReference>
<dbReference type="GO" id="GO:0016817">
    <property type="term" value="F:hydrolase activity, acting on acid anhydrides"/>
    <property type="evidence" value="ECO:0007669"/>
    <property type="project" value="InterPro"/>
</dbReference>
<dbReference type="EMBL" id="LR796768">
    <property type="protein sequence ID" value="CAB4165163.1"/>
    <property type="molecule type" value="Genomic_DNA"/>
</dbReference>
<sequence length="668" mass="72794">MSAMREVGPLLERYHYRIVPERNRVPLVGKWTQGEYRYQPEHAECDVGVVCGVDAQVGAIDVDCDDEPVSKALELMLRTLSGFDDMPVRVGRAPRFLVPVYCEEVMRSAASSQWTSTTGKTCRVEFLGQGRKWTGYGTHSKTGKPYTWRGGIAPHQGRAPNMLPWVNTSLVKQVLGQVDAYLQGQGWTQGSGARQAAAATSVSDGPSMLGLAPKVGLTLERATQALATLDLAQREDWVNAGMAVHHEFDGSAEAFDAWHARSAECAGYAGEKDCRVVWQSFQEDRDAAPITARWLLSQEKAAMKEALVLPAPVPKPGKVGEFEKITARELVARQHQVDWLVKGVIPRGGLGMVFGASGVGKSFFVTDLALHIASGLQWRGLRTKPGNVVYIVAEGQGGFGARVSVWARTADVALDDINAEFITRTPNMLSTDSDKLREAIGQADLVIVDTVAATTPGANENSGEEMGLFLGQVRGIAEECNAAVLLVHHAGKDKERGARGWSGLRAAVDFEIEVSREQQAPERQARLTKSRDGQDGLEWWFRLDVLEVGQDADGEPVTSCLALPADAPPPVIKAPKEKALGGWEEAAWYTLLAAMDAKNQAPYHEVFTAALRYEWQMPEEAPATHSGGRDVRKQNLRRAFGNLEKRGWVVAHWQDGSVGTLEVVGSPQ</sequence>
<dbReference type="CDD" id="cd01125">
    <property type="entry name" value="RepA_RSF1010_like"/>
    <property type="match status" value="1"/>
</dbReference>
<protein>
    <submittedName>
        <fullName evidence="2">Primase, C-terminal 2</fullName>
    </submittedName>
</protein>
<dbReference type="InterPro" id="IPR027417">
    <property type="entry name" value="P-loop_NTPase"/>
</dbReference>
<evidence type="ECO:0000313" key="2">
    <source>
        <dbReference type="EMBL" id="CAB4165163.1"/>
    </source>
</evidence>
<dbReference type="SUPFAM" id="SSF52540">
    <property type="entry name" value="P-loop containing nucleoside triphosphate hydrolases"/>
    <property type="match status" value="1"/>
</dbReference>
<dbReference type="Pfam" id="PF08707">
    <property type="entry name" value="PriCT_2"/>
    <property type="match status" value="1"/>
</dbReference>